<feature type="region of interest" description="Disordered" evidence="1">
    <location>
        <begin position="33"/>
        <end position="71"/>
    </location>
</feature>
<dbReference type="InterPro" id="IPR028082">
    <property type="entry name" value="Peripla_BP_I"/>
</dbReference>
<organism evidence="3 4">
    <name type="scientific">Acetivibrio thermocellus AD2</name>
    <dbReference type="NCBI Taxonomy" id="1138384"/>
    <lineage>
        <taxon>Bacteria</taxon>
        <taxon>Bacillati</taxon>
        <taxon>Bacillota</taxon>
        <taxon>Clostridia</taxon>
        <taxon>Eubacteriales</taxon>
        <taxon>Oscillospiraceae</taxon>
        <taxon>Acetivibrio</taxon>
    </lineage>
</organism>
<feature type="compositionally biased region" description="Polar residues" evidence="1">
    <location>
        <begin position="57"/>
        <end position="71"/>
    </location>
</feature>
<dbReference type="Gene3D" id="3.40.50.2300">
    <property type="match status" value="2"/>
</dbReference>
<sequence length="390" mass="42958">MKMAFSNKWKCALLFAVTLSLIFTAACASKPKAETITPNQESQKNTSNLDSEKEVIQTEQGQENSGQTNRLDNTGKKIAFVTFANPDSQEWQKLAENAAFRVLKEAGYDTENTEFKIIKEDDATKVGEVTKEIMQFSPDLALVINSSIAIPLAKSLEGAPFPVVIPSCREAGVIDSSGVAAKNVTGVNFTPVDILAKAANLVSVVDPSIPKKTVFIIGKYAPAKYPKEMVESQLKAAGVELKAYEVPETEEELYSVIEKYENDPEIKWVIYVGNFVRLKDGTVGNLTDALTYLRENSKKINIALVDSMVKYGAFGGVTVDLTALAEQQTEIAVRLLNGEDIKSIKIEDPKKVYIYYNKMTADRIGVELPLQAIESAYRVYTDYEGNYIGN</sequence>
<accession>A0AB36TFQ3</accession>
<feature type="signal peptide" evidence="2">
    <location>
        <begin position="1"/>
        <end position="28"/>
    </location>
</feature>
<dbReference type="EMBL" id="PDBW01000001">
    <property type="protein sequence ID" value="PFH02717.1"/>
    <property type="molecule type" value="Genomic_DNA"/>
</dbReference>
<dbReference type="Pfam" id="PF04392">
    <property type="entry name" value="ABC_sub_bind"/>
    <property type="match status" value="1"/>
</dbReference>
<name>A0AB36TFQ3_ACETH</name>
<evidence type="ECO:0000313" key="4">
    <source>
        <dbReference type="Proteomes" id="UP000223596"/>
    </source>
</evidence>
<keyword evidence="2" id="KW-0732">Signal</keyword>
<gene>
    <name evidence="3" type="ORF">M972_111504</name>
</gene>
<dbReference type="Proteomes" id="UP000223596">
    <property type="component" value="Unassembled WGS sequence"/>
</dbReference>
<dbReference type="SUPFAM" id="SSF53822">
    <property type="entry name" value="Periplasmic binding protein-like I"/>
    <property type="match status" value="1"/>
</dbReference>
<dbReference type="PANTHER" id="PTHR35271">
    <property type="entry name" value="ABC TRANSPORTER, SUBSTRATE-BINDING LIPOPROTEIN-RELATED"/>
    <property type="match status" value="1"/>
</dbReference>
<dbReference type="PROSITE" id="PS51257">
    <property type="entry name" value="PROKAR_LIPOPROTEIN"/>
    <property type="match status" value="1"/>
</dbReference>
<dbReference type="InterPro" id="IPR007487">
    <property type="entry name" value="ABC_transpt-TYRBP-like"/>
</dbReference>
<evidence type="ECO:0000256" key="2">
    <source>
        <dbReference type="SAM" id="SignalP"/>
    </source>
</evidence>
<dbReference type="AlphaFoldDB" id="A0AB36TFQ3"/>
<dbReference type="PANTHER" id="PTHR35271:SF1">
    <property type="entry name" value="ABC TRANSPORTER, SUBSTRATE-BINDING LIPOPROTEIN"/>
    <property type="match status" value="1"/>
</dbReference>
<protein>
    <submittedName>
        <fullName evidence="3">ABC transport system substrate-binding protein</fullName>
    </submittedName>
</protein>
<comment type="caution">
    <text evidence="3">The sequence shown here is derived from an EMBL/GenBank/DDBJ whole genome shotgun (WGS) entry which is preliminary data.</text>
</comment>
<proteinExistence type="predicted"/>
<reference evidence="3 4" key="1">
    <citation type="submission" date="2017-09" db="EMBL/GenBank/DDBJ databases">
        <title>Evaluation of Pacific Biosciences Sequencing Technology to Finishing C. thermocellum Genome Sequences.</title>
        <authorList>
            <person name="Brown S."/>
        </authorList>
    </citation>
    <scope>NUCLEOTIDE SEQUENCE [LARGE SCALE GENOMIC DNA]</scope>
    <source>
        <strain evidence="3 4">AD2</strain>
    </source>
</reference>
<evidence type="ECO:0000313" key="3">
    <source>
        <dbReference type="EMBL" id="PFH02717.1"/>
    </source>
</evidence>
<feature type="chain" id="PRO_5044347069" evidence="2">
    <location>
        <begin position="29"/>
        <end position="390"/>
    </location>
</feature>
<evidence type="ECO:0000256" key="1">
    <source>
        <dbReference type="SAM" id="MobiDB-lite"/>
    </source>
</evidence>
<feature type="compositionally biased region" description="Polar residues" evidence="1">
    <location>
        <begin position="36"/>
        <end position="49"/>
    </location>
</feature>